<dbReference type="GO" id="GO:0009011">
    <property type="term" value="F:alpha-1,4-glucan glucosyltransferase (ADP-glucose donor) activity"/>
    <property type="evidence" value="ECO:0007669"/>
    <property type="project" value="UniProtKB-UniRule"/>
</dbReference>
<dbReference type="Pfam" id="PF00534">
    <property type="entry name" value="Glycos_transf_1"/>
    <property type="match status" value="1"/>
</dbReference>
<feature type="domain" description="Starch synthase catalytic" evidence="10">
    <location>
        <begin position="2"/>
        <end position="235"/>
    </location>
</feature>
<dbReference type="SUPFAM" id="SSF53756">
    <property type="entry name" value="UDP-Glycosyltransferase/glycogen phosphorylase"/>
    <property type="match status" value="1"/>
</dbReference>
<dbReference type="STRING" id="561184.SAMN05216376_106166"/>
<name>A0A0B3RZL3_9RHOB</name>
<dbReference type="PANTHER" id="PTHR45825">
    <property type="entry name" value="GRANULE-BOUND STARCH SYNTHASE 1, CHLOROPLASTIC/AMYLOPLASTIC"/>
    <property type="match status" value="1"/>
</dbReference>
<dbReference type="InterPro" id="IPR013534">
    <property type="entry name" value="Starch_synth_cat_dom"/>
</dbReference>
<dbReference type="InterPro" id="IPR001296">
    <property type="entry name" value="Glyco_trans_1"/>
</dbReference>
<comment type="catalytic activity">
    <reaction evidence="1 8">
        <text>[(1-&gt;4)-alpha-D-glucosyl](n) + ADP-alpha-D-glucose = [(1-&gt;4)-alpha-D-glucosyl](n+1) + ADP + H(+)</text>
        <dbReference type="Rhea" id="RHEA:18189"/>
        <dbReference type="Rhea" id="RHEA-COMP:9584"/>
        <dbReference type="Rhea" id="RHEA-COMP:9587"/>
        <dbReference type="ChEBI" id="CHEBI:15378"/>
        <dbReference type="ChEBI" id="CHEBI:15444"/>
        <dbReference type="ChEBI" id="CHEBI:57498"/>
        <dbReference type="ChEBI" id="CHEBI:456216"/>
        <dbReference type="EC" id="2.4.1.21"/>
    </reaction>
</comment>
<accession>A0A0B3RZL3</accession>
<evidence type="ECO:0000256" key="4">
    <source>
        <dbReference type="ARBA" id="ARBA00010281"/>
    </source>
</evidence>
<dbReference type="Pfam" id="PF08323">
    <property type="entry name" value="Glyco_transf_5"/>
    <property type="match status" value="1"/>
</dbReference>
<keyword evidence="5 8" id="KW-0328">Glycosyltransferase</keyword>
<dbReference type="HAMAP" id="MF_00484">
    <property type="entry name" value="Glycogen_synth"/>
    <property type="match status" value="1"/>
</dbReference>
<dbReference type="PATRIC" id="fig|1515334.3.peg.2067"/>
<evidence type="ECO:0000256" key="6">
    <source>
        <dbReference type="ARBA" id="ARBA00022679"/>
    </source>
</evidence>
<proteinExistence type="inferred from homology"/>
<dbReference type="EMBL" id="JSUQ01000007">
    <property type="protein sequence ID" value="KHQ53522.1"/>
    <property type="molecule type" value="Genomic_DNA"/>
</dbReference>
<gene>
    <name evidence="8 11" type="primary">glgA</name>
    <name evidence="11" type="ORF">OA50_02052</name>
</gene>
<protein>
    <recommendedName>
        <fullName evidence="8">Glycogen synthase</fullName>
        <ecNumber evidence="8">2.4.1.21</ecNumber>
    </recommendedName>
    <alternativeName>
        <fullName evidence="8">Starch [bacterial glycogen] synthase</fullName>
    </alternativeName>
</protein>
<dbReference type="AlphaFoldDB" id="A0A0B3RZL3"/>
<evidence type="ECO:0000259" key="10">
    <source>
        <dbReference type="Pfam" id="PF08323"/>
    </source>
</evidence>
<keyword evidence="12" id="KW-1185">Reference proteome</keyword>
<evidence type="ECO:0000256" key="5">
    <source>
        <dbReference type="ARBA" id="ARBA00022676"/>
    </source>
</evidence>
<evidence type="ECO:0000313" key="11">
    <source>
        <dbReference type="EMBL" id="KHQ53522.1"/>
    </source>
</evidence>
<dbReference type="GO" id="GO:0005978">
    <property type="term" value="P:glycogen biosynthetic process"/>
    <property type="evidence" value="ECO:0007669"/>
    <property type="project" value="UniProtKB-UniRule"/>
</dbReference>
<organism evidence="11 12">
    <name type="scientific">Mameliella alba</name>
    <dbReference type="NCBI Taxonomy" id="561184"/>
    <lineage>
        <taxon>Bacteria</taxon>
        <taxon>Pseudomonadati</taxon>
        <taxon>Pseudomonadota</taxon>
        <taxon>Alphaproteobacteria</taxon>
        <taxon>Rhodobacterales</taxon>
        <taxon>Roseobacteraceae</taxon>
        <taxon>Mameliella</taxon>
    </lineage>
</organism>
<dbReference type="Gene3D" id="3.40.50.2000">
    <property type="entry name" value="Glycogen Phosphorylase B"/>
    <property type="match status" value="2"/>
</dbReference>
<dbReference type="OrthoDB" id="9808590at2"/>
<evidence type="ECO:0000256" key="7">
    <source>
        <dbReference type="ARBA" id="ARBA00023056"/>
    </source>
</evidence>
<comment type="caution">
    <text evidence="11">The sequence shown here is derived from an EMBL/GenBank/DDBJ whole genome shotgun (WGS) entry which is preliminary data.</text>
</comment>
<evidence type="ECO:0000313" key="12">
    <source>
        <dbReference type="Proteomes" id="UP000030960"/>
    </source>
</evidence>
<sequence>MKVLMVASECAPFVKTGGLADVAGALPGALAPLGVEVKTVLPAYPALFPLLAKGKEVASFGDLPGGPGRLVEVQAEGLTLLLLDAPQLFDRPGAPYTGADGKDWPDNHRRFGALAQAAARISFDGLDGWVPDVLHAHDWQAGLAPVYLKQDGRTPPKSVITIHNIAFQGRFGPHVMGDLQLRSDWFHPGGLEYYGDVSFLKAGLVYADHITTVSPTYAREILTPQFGMGLDGVLAGRASDLTGILNGIDLEAWNPKSDPALTATYGLKRLGAKAKNRATLAERLGLDPDHDGPLFCVISRLTLQKGLDALAGALPALVAGGGQLALLGSGEPELEQAFRDAAARFPGKVGVEIGYDEALSHLMQGGSDAILIPSRFEPCGLTQLYGLRYGTLPVVARTGGLADTVIDANHAALAAGVATGFVFDDVSVTGIEGAIARAIAAHANRDLWKQMQAAAMRQPVGWESSARDYVQMYETLCA</sequence>
<dbReference type="PANTHER" id="PTHR45825:SF11">
    <property type="entry name" value="ALPHA AMYLASE DOMAIN-CONTAINING PROTEIN"/>
    <property type="match status" value="1"/>
</dbReference>
<dbReference type="InterPro" id="IPR011835">
    <property type="entry name" value="GS/SS"/>
</dbReference>
<dbReference type="UniPathway" id="UPA00164"/>
<comment type="similarity">
    <text evidence="4 8">Belongs to the glycosyltransferase 1 family. Bacterial/plant glycogen synthase subfamily.</text>
</comment>
<evidence type="ECO:0000256" key="2">
    <source>
        <dbReference type="ARBA" id="ARBA00002764"/>
    </source>
</evidence>
<comment type="function">
    <text evidence="2 8">Synthesizes alpha-1,4-glucan chains using ADP-glucose.</text>
</comment>
<feature type="binding site" evidence="8">
    <location>
        <position position="15"/>
    </location>
    <ligand>
        <name>ADP-alpha-D-glucose</name>
        <dbReference type="ChEBI" id="CHEBI:57498"/>
    </ligand>
</feature>
<reference evidence="11 12" key="1">
    <citation type="submission" date="2014-10" db="EMBL/GenBank/DDBJ databases">
        <title>Genome sequence of Ponticoccus sp. strain UMTAT08 isolated from clonal culture of toxic dinoflagellate Alexandrium tamiyavanichii.</title>
        <authorList>
            <person name="Gan H.Y."/>
            <person name="Muhd D.-D."/>
            <person name="Mohd Noor M.E."/>
            <person name="Yeong Y.S."/>
            <person name="Usup G."/>
        </authorList>
    </citation>
    <scope>NUCLEOTIDE SEQUENCE [LARGE SCALE GENOMIC DNA]</scope>
    <source>
        <strain evidence="11 12">UMTAT08</strain>
    </source>
</reference>
<dbReference type="NCBIfam" id="NF001899">
    <property type="entry name" value="PRK00654.1-2"/>
    <property type="match status" value="1"/>
</dbReference>
<keyword evidence="7 8" id="KW-0320">Glycogen biosynthesis</keyword>
<evidence type="ECO:0000256" key="8">
    <source>
        <dbReference type="HAMAP-Rule" id="MF_00484"/>
    </source>
</evidence>
<dbReference type="EC" id="2.4.1.21" evidence="8"/>
<dbReference type="RefSeq" id="WP_043140546.1">
    <property type="nucleotide sequence ID" value="NZ_JSUQ01000007.1"/>
</dbReference>
<evidence type="ECO:0000256" key="3">
    <source>
        <dbReference type="ARBA" id="ARBA00004964"/>
    </source>
</evidence>
<dbReference type="NCBIfam" id="TIGR02095">
    <property type="entry name" value="glgA"/>
    <property type="match status" value="1"/>
</dbReference>
<evidence type="ECO:0000256" key="1">
    <source>
        <dbReference type="ARBA" id="ARBA00001478"/>
    </source>
</evidence>
<comment type="pathway">
    <text evidence="3 8">Glycan biosynthesis; glycogen biosynthesis.</text>
</comment>
<dbReference type="CDD" id="cd03791">
    <property type="entry name" value="GT5_Glycogen_synthase_DULL1-like"/>
    <property type="match status" value="1"/>
</dbReference>
<dbReference type="Proteomes" id="UP000030960">
    <property type="component" value="Unassembled WGS sequence"/>
</dbReference>
<feature type="domain" description="Glycosyl transferase family 1" evidence="9">
    <location>
        <begin position="288"/>
        <end position="442"/>
    </location>
</feature>
<dbReference type="GO" id="GO:0005829">
    <property type="term" value="C:cytosol"/>
    <property type="evidence" value="ECO:0007669"/>
    <property type="project" value="TreeGrafter"/>
</dbReference>
<evidence type="ECO:0000259" key="9">
    <source>
        <dbReference type="Pfam" id="PF00534"/>
    </source>
</evidence>
<keyword evidence="6 8" id="KW-0808">Transferase</keyword>
<dbReference type="GO" id="GO:0004373">
    <property type="term" value="F:alpha-1,4-glucan glucosyltransferase (UDP-glucose donor) activity"/>
    <property type="evidence" value="ECO:0007669"/>
    <property type="project" value="InterPro"/>
</dbReference>